<feature type="transmembrane region" description="Helical" evidence="1">
    <location>
        <begin position="16"/>
        <end position="37"/>
    </location>
</feature>
<keyword evidence="3" id="KW-1185">Reference proteome</keyword>
<organism evidence="2 3">
    <name type="scientific">Quercus suber</name>
    <name type="common">Cork oak</name>
    <dbReference type="NCBI Taxonomy" id="58331"/>
    <lineage>
        <taxon>Eukaryota</taxon>
        <taxon>Viridiplantae</taxon>
        <taxon>Streptophyta</taxon>
        <taxon>Embryophyta</taxon>
        <taxon>Tracheophyta</taxon>
        <taxon>Spermatophyta</taxon>
        <taxon>Magnoliopsida</taxon>
        <taxon>eudicotyledons</taxon>
        <taxon>Gunneridae</taxon>
        <taxon>Pentapetalae</taxon>
        <taxon>rosids</taxon>
        <taxon>fabids</taxon>
        <taxon>Fagales</taxon>
        <taxon>Fagaceae</taxon>
        <taxon>Quercus</taxon>
    </lineage>
</organism>
<evidence type="ECO:0000313" key="2">
    <source>
        <dbReference type="EMBL" id="KAK7834923.1"/>
    </source>
</evidence>
<sequence length="54" mass="6075">KWCSAFLNSQEIVDDWHASSLVLLFLLLVCISLMSTLPLNKLELKLGIISSKKD</sequence>
<feature type="non-terminal residue" evidence="2">
    <location>
        <position position="1"/>
    </location>
</feature>
<keyword evidence="1" id="KW-0472">Membrane</keyword>
<dbReference type="EMBL" id="PKMF04000380">
    <property type="protein sequence ID" value="KAK7834923.1"/>
    <property type="molecule type" value="Genomic_DNA"/>
</dbReference>
<keyword evidence="1" id="KW-0812">Transmembrane</keyword>
<evidence type="ECO:0000256" key="1">
    <source>
        <dbReference type="SAM" id="Phobius"/>
    </source>
</evidence>
<evidence type="ECO:0000313" key="3">
    <source>
        <dbReference type="Proteomes" id="UP000237347"/>
    </source>
</evidence>
<reference evidence="2 3" key="1">
    <citation type="journal article" date="2018" name="Sci. Data">
        <title>The draft genome sequence of cork oak.</title>
        <authorList>
            <person name="Ramos A.M."/>
            <person name="Usie A."/>
            <person name="Barbosa P."/>
            <person name="Barros P.M."/>
            <person name="Capote T."/>
            <person name="Chaves I."/>
            <person name="Simoes F."/>
            <person name="Abreu I."/>
            <person name="Carrasquinho I."/>
            <person name="Faro C."/>
            <person name="Guimaraes J.B."/>
            <person name="Mendonca D."/>
            <person name="Nobrega F."/>
            <person name="Rodrigues L."/>
            <person name="Saibo N.J.M."/>
            <person name="Varela M.C."/>
            <person name="Egas C."/>
            <person name="Matos J."/>
            <person name="Miguel C.M."/>
            <person name="Oliveira M.M."/>
            <person name="Ricardo C.P."/>
            <person name="Goncalves S."/>
        </authorList>
    </citation>
    <scope>NUCLEOTIDE SEQUENCE [LARGE SCALE GENOMIC DNA]</scope>
    <source>
        <strain evidence="3">cv. HL8</strain>
    </source>
</reference>
<dbReference type="Proteomes" id="UP000237347">
    <property type="component" value="Unassembled WGS sequence"/>
</dbReference>
<dbReference type="AlphaFoldDB" id="A0AAW0K7X9"/>
<comment type="caution">
    <text evidence="2">The sequence shown here is derived from an EMBL/GenBank/DDBJ whole genome shotgun (WGS) entry which is preliminary data.</text>
</comment>
<gene>
    <name evidence="2" type="ORF">CFP56_024020</name>
</gene>
<keyword evidence="1" id="KW-1133">Transmembrane helix</keyword>
<name>A0AAW0K7X9_QUESU</name>
<protein>
    <submittedName>
        <fullName evidence="2">Uncharacterized protein</fullName>
    </submittedName>
</protein>
<accession>A0AAW0K7X9</accession>
<proteinExistence type="predicted"/>